<dbReference type="InterPro" id="IPR001878">
    <property type="entry name" value="Znf_CCHC"/>
</dbReference>
<feature type="domain" description="CCHC-type" evidence="3">
    <location>
        <begin position="146"/>
        <end position="161"/>
    </location>
</feature>
<dbReference type="Gene3D" id="4.10.60.10">
    <property type="entry name" value="Zinc finger, CCHC-type"/>
    <property type="match status" value="3"/>
</dbReference>
<feature type="domain" description="CCHC-type" evidence="3">
    <location>
        <begin position="188"/>
        <end position="203"/>
    </location>
</feature>
<dbReference type="InterPro" id="IPR002059">
    <property type="entry name" value="CSP_DNA-bd"/>
</dbReference>
<reference evidence="5 6" key="1">
    <citation type="submission" date="2020-10" db="EMBL/GenBank/DDBJ databases">
        <title>Plant Genome Project.</title>
        <authorList>
            <person name="Zhang R.-G."/>
        </authorList>
    </citation>
    <scope>NUCLEOTIDE SEQUENCE [LARGE SCALE GENOMIC DNA]</scope>
    <source>
        <strain evidence="5">FAFU-HL-1</strain>
        <tissue evidence="5">Leaf</tissue>
    </source>
</reference>
<dbReference type="SUPFAM" id="SSF50249">
    <property type="entry name" value="Nucleic acid-binding proteins"/>
    <property type="match status" value="1"/>
</dbReference>
<dbReference type="PRINTS" id="PR00347">
    <property type="entry name" value="THAUMATIN"/>
</dbReference>
<sequence length="590" mass="62331">MAEEQAAAVAATNEERSTGRVVRFSDKKGFGFIKPDVGDKDLFVHHSAIKSDGGYRTLYEDDVVEFTILLNDDKYQAVDVTAPGGGPIKRRTTSSGGFNRRNSNTNGGGCFNCGYPGHIARDCNNNSSKTYNYNNNNSRSGGDLGCYKCGNSGHFARECTKGNNSNACYSCGGFGHVARDCPGGSGACYNCGGYGHLARDCTSARGSGGGSSMMNAPTTASPFSVGLLTGLLQRVPYSVLMSHSDMNSSFYSLVDSVRRDIRELLISVSCRLALTGILVVQDSLAKKLQAKNFSVDLMISAHYAIQGYCSFLLIVSGGYSSTFTIINKCNHLVWPGILSNAGTAQLPTTGFVLQPGESNSISFPQSWSGRLWGRTLCTQDPTTGIFSCLTGDCGSSTLECSGRGAAPPATLAELTLNGADGLDFYDVSLVDGYNLPMLITPQSGTGGNCTTTGCVVDLNDACPNELKVIDSGNGENLACKSACEAFGDAEYCCSGAYATPDTCKPSSYSQFFKNACPRAYSYAYDDGTSTFTCAGTDYVITFCPTPTTSQKSANGLQNALSASVSTGKHNTSPYFIGALITIAVAFWQLF</sequence>
<feature type="domain" description="CCHC-type" evidence="3">
    <location>
        <begin position="110"/>
        <end position="123"/>
    </location>
</feature>
<feature type="domain" description="CSD" evidence="4">
    <location>
        <begin position="16"/>
        <end position="82"/>
    </location>
</feature>
<dbReference type="GO" id="GO:0008270">
    <property type="term" value="F:zinc ion binding"/>
    <property type="evidence" value="ECO:0007669"/>
    <property type="project" value="UniProtKB-KW"/>
</dbReference>
<dbReference type="InterPro" id="IPR001938">
    <property type="entry name" value="Thaumatin"/>
</dbReference>
<keyword evidence="6" id="KW-1185">Reference proteome</keyword>
<dbReference type="CDD" id="cd09218">
    <property type="entry name" value="TLP-PA"/>
    <property type="match status" value="1"/>
</dbReference>
<dbReference type="InterPro" id="IPR011129">
    <property type="entry name" value="CSD"/>
</dbReference>
<dbReference type="CDD" id="cd04458">
    <property type="entry name" value="CSP_CDS"/>
    <property type="match status" value="1"/>
</dbReference>
<dbReference type="PANTHER" id="PTHR31048">
    <property type="entry name" value="OS03G0233200 PROTEIN"/>
    <property type="match status" value="1"/>
</dbReference>
<gene>
    <name evidence="5" type="ORF">SADUNF_Sadunf05G0083100</name>
</gene>
<accession>A0A835MX68</accession>
<dbReference type="PROSITE" id="PS00352">
    <property type="entry name" value="CSD_1"/>
    <property type="match status" value="1"/>
</dbReference>
<dbReference type="OrthoDB" id="430315at2759"/>
<keyword evidence="2" id="KW-0862">Zinc</keyword>
<dbReference type="GO" id="GO:0003676">
    <property type="term" value="F:nucleic acid binding"/>
    <property type="evidence" value="ECO:0007669"/>
    <property type="project" value="InterPro"/>
</dbReference>
<dbReference type="PROSITE" id="PS51857">
    <property type="entry name" value="CSD_2"/>
    <property type="match status" value="1"/>
</dbReference>
<evidence type="ECO:0000256" key="2">
    <source>
        <dbReference type="PROSITE-ProRule" id="PRU00047"/>
    </source>
</evidence>
<dbReference type="Pfam" id="PF00313">
    <property type="entry name" value="CSD"/>
    <property type="match status" value="1"/>
</dbReference>
<dbReference type="SUPFAM" id="SSF49870">
    <property type="entry name" value="Osmotin, thaumatin-like protein"/>
    <property type="match status" value="1"/>
</dbReference>
<dbReference type="Pfam" id="PF00314">
    <property type="entry name" value="Thaumatin"/>
    <property type="match status" value="1"/>
</dbReference>
<dbReference type="EMBL" id="JADGMS010000005">
    <property type="protein sequence ID" value="KAF9682192.1"/>
    <property type="molecule type" value="Genomic_DNA"/>
</dbReference>
<organism evidence="5 6">
    <name type="scientific">Salix dunnii</name>
    <dbReference type="NCBI Taxonomy" id="1413687"/>
    <lineage>
        <taxon>Eukaryota</taxon>
        <taxon>Viridiplantae</taxon>
        <taxon>Streptophyta</taxon>
        <taxon>Embryophyta</taxon>
        <taxon>Tracheophyta</taxon>
        <taxon>Spermatophyta</taxon>
        <taxon>Magnoliopsida</taxon>
        <taxon>eudicotyledons</taxon>
        <taxon>Gunneridae</taxon>
        <taxon>Pentapetalae</taxon>
        <taxon>rosids</taxon>
        <taxon>fabids</taxon>
        <taxon>Malpighiales</taxon>
        <taxon>Salicaceae</taxon>
        <taxon>Saliceae</taxon>
        <taxon>Salix</taxon>
    </lineage>
</organism>
<dbReference type="SMART" id="SM00205">
    <property type="entry name" value="THN"/>
    <property type="match status" value="1"/>
</dbReference>
<evidence type="ECO:0000256" key="1">
    <source>
        <dbReference type="ARBA" id="ARBA00010607"/>
    </source>
</evidence>
<evidence type="ECO:0000313" key="6">
    <source>
        <dbReference type="Proteomes" id="UP000657918"/>
    </source>
</evidence>
<dbReference type="InterPro" id="IPR037176">
    <property type="entry name" value="Osmotin/thaumatin-like_sf"/>
</dbReference>
<comment type="similarity">
    <text evidence="1">Belongs to the thaumatin family.</text>
</comment>
<dbReference type="Proteomes" id="UP000657918">
    <property type="component" value="Unassembled WGS sequence"/>
</dbReference>
<evidence type="ECO:0000259" key="4">
    <source>
        <dbReference type="PROSITE" id="PS51857"/>
    </source>
</evidence>
<evidence type="ECO:0000313" key="5">
    <source>
        <dbReference type="EMBL" id="KAF9682192.1"/>
    </source>
</evidence>
<dbReference type="AlphaFoldDB" id="A0A835MX68"/>
<keyword evidence="2" id="KW-0479">Metal-binding</keyword>
<dbReference type="PROSITE" id="PS50158">
    <property type="entry name" value="ZF_CCHC"/>
    <property type="match status" value="4"/>
</dbReference>
<dbReference type="FunFam" id="2.60.110.10:FF:000001">
    <property type="entry name" value="THAUMATIN-LIKE PROTEIN 1"/>
    <property type="match status" value="1"/>
</dbReference>
<name>A0A835MX68_9ROSI</name>
<dbReference type="SMART" id="SM00357">
    <property type="entry name" value="CSP"/>
    <property type="match status" value="1"/>
</dbReference>
<dbReference type="InterPro" id="IPR036875">
    <property type="entry name" value="Znf_CCHC_sf"/>
</dbReference>
<evidence type="ECO:0000259" key="3">
    <source>
        <dbReference type="PROSITE" id="PS50158"/>
    </source>
</evidence>
<comment type="caution">
    <text evidence="5">The sequence shown here is derived from an EMBL/GenBank/DDBJ whole genome shotgun (WGS) entry which is preliminary data.</text>
</comment>
<protein>
    <submittedName>
        <fullName evidence="5">Uncharacterized protein</fullName>
    </submittedName>
</protein>
<feature type="domain" description="CCHC-type" evidence="3">
    <location>
        <begin position="168"/>
        <end position="182"/>
    </location>
</feature>
<dbReference type="Pfam" id="PF00098">
    <property type="entry name" value="zf-CCHC"/>
    <property type="match status" value="4"/>
</dbReference>
<proteinExistence type="inferred from homology"/>
<dbReference type="Gene3D" id="2.60.110.10">
    <property type="entry name" value="Thaumatin"/>
    <property type="match status" value="1"/>
</dbReference>
<dbReference type="SMART" id="SM00343">
    <property type="entry name" value="ZnF_C2HC"/>
    <property type="match status" value="4"/>
</dbReference>
<dbReference type="SUPFAM" id="SSF57756">
    <property type="entry name" value="Retrovirus zinc finger-like domains"/>
    <property type="match status" value="3"/>
</dbReference>
<dbReference type="InterPro" id="IPR012340">
    <property type="entry name" value="NA-bd_OB-fold"/>
</dbReference>
<keyword evidence="2" id="KW-0863">Zinc-finger</keyword>
<dbReference type="Gene3D" id="2.40.50.140">
    <property type="entry name" value="Nucleic acid-binding proteins"/>
    <property type="match status" value="1"/>
</dbReference>
<dbReference type="InterPro" id="IPR019844">
    <property type="entry name" value="CSD_CS"/>
</dbReference>
<dbReference type="PROSITE" id="PS51367">
    <property type="entry name" value="THAUMATIN_2"/>
    <property type="match status" value="1"/>
</dbReference>